<reference evidence="2" key="1">
    <citation type="submission" date="2023-03" db="EMBL/GenBank/DDBJ databases">
        <title>Massive genome expansion in bonnet fungi (Mycena s.s.) driven by repeated elements and novel gene families across ecological guilds.</title>
        <authorList>
            <consortium name="Lawrence Berkeley National Laboratory"/>
            <person name="Harder C.B."/>
            <person name="Miyauchi S."/>
            <person name="Viragh M."/>
            <person name="Kuo A."/>
            <person name="Thoen E."/>
            <person name="Andreopoulos B."/>
            <person name="Lu D."/>
            <person name="Skrede I."/>
            <person name="Drula E."/>
            <person name="Henrissat B."/>
            <person name="Morin E."/>
            <person name="Kohler A."/>
            <person name="Barry K."/>
            <person name="LaButti K."/>
            <person name="Morin E."/>
            <person name="Salamov A."/>
            <person name="Lipzen A."/>
            <person name="Mereny Z."/>
            <person name="Hegedus B."/>
            <person name="Baldrian P."/>
            <person name="Stursova M."/>
            <person name="Weitz H."/>
            <person name="Taylor A."/>
            <person name="Grigoriev I.V."/>
            <person name="Nagy L.G."/>
            <person name="Martin F."/>
            <person name="Kauserud H."/>
        </authorList>
    </citation>
    <scope>NUCLEOTIDE SEQUENCE</scope>
    <source>
        <strain evidence="2">CBHHK188m</strain>
    </source>
</reference>
<accession>A0AAD7KGJ0</accession>
<evidence type="ECO:0000313" key="3">
    <source>
        <dbReference type="Proteomes" id="UP001215280"/>
    </source>
</evidence>
<dbReference type="EMBL" id="JARJLG010000001">
    <property type="protein sequence ID" value="KAJ7785142.1"/>
    <property type="molecule type" value="Genomic_DNA"/>
</dbReference>
<evidence type="ECO:0000256" key="1">
    <source>
        <dbReference type="SAM" id="MobiDB-lite"/>
    </source>
</evidence>
<keyword evidence="3" id="KW-1185">Reference proteome</keyword>
<evidence type="ECO:0000313" key="2">
    <source>
        <dbReference type="EMBL" id="KAJ7785142.1"/>
    </source>
</evidence>
<organism evidence="2 3">
    <name type="scientific">Mycena maculata</name>
    <dbReference type="NCBI Taxonomy" id="230809"/>
    <lineage>
        <taxon>Eukaryota</taxon>
        <taxon>Fungi</taxon>
        <taxon>Dikarya</taxon>
        <taxon>Basidiomycota</taxon>
        <taxon>Agaricomycotina</taxon>
        <taxon>Agaricomycetes</taxon>
        <taxon>Agaricomycetidae</taxon>
        <taxon>Agaricales</taxon>
        <taxon>Marasmiineae</taxon>
        <taxon>Mycenaceae</taxon>
        <taxon>Mycena</taxon>
    </lineage>
</organism>
<dbReference type="AlphaFoldDB" id="A0AAD7KGJ0"/>
<dbReference type="Proteomes" id="UP001215280">
    <property type="component" value="Unassembled WGS sequence"/>
</dbReference>
<comment type="caution">
    <text evidence="2">The sequence shown here is derived from an EMBL/GenBank/DDBJ whole genome shotgun (WGS) entry which is preliminary data.</text>
</comment>
<feature type="region of interest" description="Disordered" evidence="1">
    <location>
        <begin position="1"/>
        <end position="37"/>
    </location>
</feature>
<name>A0AAD7KGJ0_9AGAR</name>
<sequence>MCTLSTPRTSPSPPKPKPSKPVQPNSNSDKRDKPFGQARPKTLAISAAEKALELTDHLTTQLVNAAIVALDGVTALGKPALELASWALEKGKDVAALALAGAQKLLDGLKSCGEWLAYEAATIALQTAKAAGSGTLLLAEGGVLLANEGEQVVLRASAWILSHFMQFIDITDITLTGELSKAYDNIAFWADVKGTVSDDHFFHFNMEFHPHRVSDFIKELFDKLTDLIKDGILDTAKALDSSLDSVADAIHNL</sequence>
<proteinExistence type="predicted"/>
<feature type="compositionally biased region" description="Pro residues" evidence="1">
    <location>
        <begin position="10"/>
        <end position="21"/>
    </location>
</feature>
<protein>
    <submittedName>
        <fullName evidence="2">Uncharacterized protein</fullName>
    </submittedName>
</protein>
<gene>
    <name evidence="2" type="ORF">DFH07DRAFT_763752</name>
</gene>